<dbReference type="OrthoDB" id="6147021at2759"/>
<name>A0A8B6GK21_MYTGA</name>
<evidence type="ECO:0000313" key="1">
    <source>
        <dbReference type="EMBL" id="VDI65400.1"/>
    </source>
</evidence>
<dbReference type="EMBL" id="UYJE01008616">
    <property type="protein sequence ID" value="VDI65400.1"/>
    <property type="molecule type" value="Genomic_DNA"/>
</dbReference>
<reference evidence="1" key="1">
    <citation type="submission" date="2018-11" db="EMBL/GenBank/DDBJ databases">
        <authorList>
            <person name="Alioto T."/>
            <person name="Alioto T."/>
        </authorList>
    </citation>
    <scope>NUCLEOTIDE SEQUENCE</scope>
</reference>
<dbReference type="AlphaFoldDB" id="A0A8B6GK21"/>
<protein>
    <submittedName>
        <fullName evidence="1">Uncharacterized protein</fullName>
    </submittedName>
</protein>
<sequence>MFSVPSELSGEFGSKTSLVSMLLYGPDITIDSYSQETLTIDQMLIFNDYTRIRNSPNTRHHASRETTSHMYLGIMVHCQTGKRGIAAFNKFLDKENLDEPHSFEEWCMRMSLDKPHFQYWYLTMKLELITLIFLDEEDIYHHEQKQSVQRSFIHVHDVTSLVDVIDELGNPFLEDSDKILVLDTKDIATSAVVDTIRRIEKVGQDQYESLSKVDFQPISVCL</sequence>
<comment type="caution">
    <text evidence="1">The sequence shown here is derived from an EMBL/GenBank/DDBJ whole genome shotgun (WGS) entry which is preliminary data.</text>
</comment>
<proteinExistence type="predicted"/>
<organism evidence="1 2">
    <name type="scientific">Mytilus galloprovincialis</name>
    <name type="common">Mediterranean mussel</name>
    <dbReference type="NCBI Taxonomy" id="29158"/>
    <lineage>
        <taxon>Eukaryota</taxon>
        <taxon>Metazoa</taxon>
        <taxon>Spiralia</taxon>
        <taxon>Lophotrochozoa</taxon>
        <taxon>Mollusca</taxon>
        <taxon>Bivalvia</taxon>
        <taxon>Autobranchia</taxon>
        <taxon>Pteriomorphia</taxon>
        <taxon>Mytilida</taxon>
        <taxon>Mytiloidea</taxon>
        <taxon>Mytilidae</taxon>
        <taxon>Mytilinae</taxon>
        <taxon>Mytilus</taxon>
    </lineage>
</organism>
<keyword evidence="2" id="KW-1185">Reference proteome</keyword>
<accession>A0A8B6GK21</accession>
<gene>
    <name evidence="1" type="ORF">MGAL_10B028061</name>
</gene>
<evidence type="ECO:0000313" key="2">
    <source>
        <dbReference type="Proteomes" id="UP000596742"/>
    </source>
</evidence>
<dbReference type="PANTHER" id="PTHR47018">
    <property type="entry name" value="CXC DOMAIN-CONTAINING PROTEIN-RELATED"/>
    <property type="match status" value="1"/>
</dbReference>
<dbReference type="Proteomes" id="UP000596742">
    <property type="component" value="Unassembled WGS sequence"/>
</dbReference>